<accession>A0A250LNE1</accession>
<reference evidence="2 3" key="3">
    <citation type="submission" date="2021-12" db="EMBL/GenBank/DDBJ databases">
        <title>Genomic and phenotypic characterization of three Burkholderia contaminans isolates recovered from different sources.</title>
        <authorList>
            <person name="Lopez De Volder A."/>
            <person name="Fan Y."/>
            <person name="Nunvar J."/>
            <person name="Herrera T."/>
            <person name="Timp W."/>
            <person name="Degrossi J."/>
        </authorList>
    </citation>
    <scope>NUCLEOTIDE SEQUENCE [LARGE SCALE GENOMIC DNA]</scope>
    <source>
        <strain evidence="2 3">LMG 23361</strain>
        <plasmid evidence="2 3">unnamed1</plasmid>
    </source>
</reference>
<geneLocation type="plasmid" evidence="1">
    <name>pBC453</name>
</geneLocation>
<evidence type="ECO:0000313" key="1">
    <source>
        <dbReference type="EMBL" id="BBA45349.1"/>
    </source>
</evidence>
<evidence type="ECO:0000313" key="2">
    <source>
        <dbReference type="EMBL" id="WFN23616.1"/>
    </source>
</evidence>
<organism evidence="1">
    <name type="scientific">Burkholderia contaminans</name>
    <dbReference type="NCBI Taxonomy" id="488447"/>
    <lineage>
        <taxon>Bacteria</taxon>
        <taxon>Pseudomonadati</taxon>
        <taxon>Pseudomonadota</taxon>
        <taxon>Betaproteobacteria</taxon>
        <taxon>Burkholderiales</taxon>
        <taxon>Burkholderiaceae</taxon>
        <taxon>Burkholderia</taxon>
        <taxon>Burkholderia cepacia complex</taxon>
    </lineage>
</organism>
<dbReference type="Proteomes" id="UP001220209">
    <property type="component" value="Plasmid unnamed1"/>
</dbReference>
<reference evidence="1" key="1">
    <citation type="journal article" date="2016" name="Biosci. Biotechnol. Biochem.">
        <title>Bioconversion of AHX to AOH by resting cells of Burkholderia contaminans CH-1.</title>
        <authorList>
            <person name="Choi J.H."/>
            <person name="Kikuchi A."/>
            <person name="Pumkaeo P."/>
            <person name="Hirai H."/>
            <person name="Tokuyama S."/>
            <person name="Kawagishi H."/>
        </authorList>
    </citation>
    <scope>NUCLEOTIDE SEQUENCE</scope>
    <source>
        <strain evidence="1">CH-1</strain>
        <plasmid evidence="1">pBC453</plasmid>
    </source>
</reference>
<evidence type="ECO:0000313" key="3">
    <source>
        <dbReference type="Proteomes" id="UP001220209"/>
    </source>
</evidence>
<reference evidence="1" key="2">
    <citation type="journal article" date="2017" name="Genome Announc.">
        <title>High-Quality Draft Genome Sequence of Burkholderia contaminans CH-1, a Gram-Negative Bacterium That Metabolizes 2-Azahypoxanthine, a Plant Growth-Regulating Compound.</title>
        <authorList>
            <person name="Choi J.-H."/>
            <person name="Sugiura H."/>
            <person name="Moriuchi R."/>
            <person name="Kawagishi H."/>
            <person name="Dohra H."/>
        </authorList>
    </citation>
    <scope>NUCLEOTIDE SEQUENCE</scope>
    <source>
        <strain evidence="1">CH-1</strain>
        <plasmid evidence="1">pBC453</plasmid>
    </source>
</reference>
<name>A0A250LNE1_9BURK</name>
<geneLocation type="plasmid" evidence="2 3">
    <name>unnamed1</name>
</geneLocation>
<protein>
    <submittedName>
        <fullName evidence="1">Uncharacterized protein</fullName>
    </submittedName>
</protein>
<proteinExistence type="predicted"/>
<dbReference type="OrthoDB" id="6052886at2"/>
<dbReference type="AlphaFoldDB" id="A0A250LNE1"/>
<dbReference type="EMBL" id="AP018360">
    <property type="protein sequence ID" value="BBA45349.1"/>
    <property type="molecule type" value="Genomic_DNA"/>
</dbReference>
<keyword evidence="1" id="KW-0614">Plasmid</keyword>
<dbReference type="RefSeq" id="WP_046543703.1">
    <property type="nucleotide sequence ID" value="NZ_AP018360.1"/>
</dbReference>
<dbReference type="EMBL" id="CP090643">
    <property type="protein sequence ID" value="WFN23616.1"/>
    <property type="molecule type" value="Genomic_DNA"/>
</dbReference>
<gene>
    <name evidence="1" type="ORF">BCCH1_78600</name>
    <name evidence="2" type="ORF">LXE91_39460</name>
</gene>
<sequence length="217" mass="23748">MTRKNEEQFIKIAADSIASLRKTDVFRVLDTIRCDNIDGVTRSDLARYITKMRPDLVTEVEEVMRDEFPGEKWRDEDALSADVVPSCAEVAVDTSMTASRVRSAADNLTVAYIAIAARETLSQRTVDLDGFNGELGFLEAATDHALFVDRVSDWFDGSGHPGVFAYDVAAPFGAAFANAMIEGRSMEIAPGPLLRAVMVSSFYEPTEVDKAIAAARL</sequence>